<evidence type="ECO:0000313" key="6">
    <source>
        <dbReference type="EMBL" id="SDY01615.1"/>
    </source>
</evidence>
<feature type="compositionally biased region" description="Basic and acidic residues" evidence="4">
    <location>
        <begin position="177"/>
        <end position="196"/>
    </location>
</feature>
<dbReference type="PANTHER" id="PTHR33154">
    <property type="entry name" value="TRANSCRIPTIONAL REGULATOR, ARSR FAMILY"/>
    <property type="match status" value="1"/>
</dbReference>
<sequence length="296" mass="32811">MDSAVLLDLLGNENRRRILRLLSHKPCYVTEISEYLGVSPKAVIDHLRRLEEAGLVESRTDEKRRKYFHIARNLRLEVSVSPYRFGAKSAYPASRSLDMRGRCQHISVDWPSESAEETARDVAESDADTSQRGDAGAESTREPGSRADDVEGPAPADAEGAAPADAENPAPNESEDSAPRPDGDRAQRSAGDRSDDVASLARQYAYLDDVESELSLAQRWVHGRVTDVLDELSERLGSEVDSRFHAEVLAALARDARTVTDIARSLNTEHERVKRALELLDDRGLVTHDGTEWRIV</sequence>
<proteinExistence type="predicted"/>
<dbReference type="OrthoDB" id="9623at2157"/>
<dbReference type="InterPro" id="IPR011991">
    <property type="entry name" value="ArsR-like_HTH"/>
</dbReference>
<dbReference type="InterPro" id="IPR036388">
    <property type="entry name" value="WH-like_DNA-bd_sf"/>
</dbReference>
<dbReference type="PROSITE" id="PS50987">
    <property type="entry name" value="HTH_ARSR_2"/>
    <property type="match status" value="1"/>
</dbReference>
<keyword evidence="7" id="KW-1185">Reference proteome</keyword>
<dbReference type="GO" id="GO:0003700">
    <property type="term" value="F:DNA-binding transcription factor activity"/>
    <property type="evidence" value="ECO:0007669"/>
    <property type="project" value="InterPro"/>
</dbReference>
<keyword evidence="2" id="KW-0238">DNA-binding</keyword>
<evidence type="ECO:0000256" key="2">
    <source>
        <dbReference type="ARBA" id="ARBA00023125"/>
    </source>
</evidence>
<dbReference type="EMBL" id="FNPB01000005">
    <property type="protein sequence ID" value="SDY01615.1"/>
    <property type="molecule type" value="Genomic_DNA"/>
</dbReference>
<protein>
    <submittedName>
        <fullName evidence="6">ArsR family transcriptional regulator</fullName>
    </submittedName>
</protein>
<dbReference type="Gene3D" id="1.10.10.10">
    <property type="entry name" value="Winged helix-like DNA-binding domain superfamily/Winged helix DNA-binding domain"/>
    <property type="match status" value="1"/>
</dbReference>
<gene>
    <name evidence="6" type="ORF">SAMN04487946_105122</name>
</gene>
<dbReference type="SUPFAM" id="SSF46785">
    <property type="entry name" value="Winged helix' DNA-binding domain"/>
    <property type="match status" value="2"/>
</dbReference>
<accession>A0A1H3GF10</accession>
<dbReference type="Pfam" id="PF01022">
    <property type="entry name" value="HTH_5"/>
    <property type="match status" value="1"/>
</dbReference>
<dbReference type="STRING" id="660517.SAMN04487946_105122"/>
<organism evidence="6 7">
    <name type="scientific">Halobellus clavatus</name>
    <dbReference type="NCBI Taxonomy" id="660517"/>
    <lineage>
        <taxon>Archaea</taxon>
        <taxon>Methanobacteriati</taxon>
        <taxon>Methanobacteriota</taxon>
        <taxon>Stenosarchaea group</taxon>
        <taxon>Halobacteria</taxon>
        <taxon>Halobacteriales</taxon>
        <taxon>Haloferacaceae</taxon>
        <taxon>Halobellus</taxon>
    </lineage>
</organism>
<evidence type="ECO:0000259" key="5">
    <source>
        <dbReference type="PROSITE" id="PS50987"/>
    </source>
</evidence>
<evidence type="ECO:0000256" key="1">
    <source>
        <dbReference type="ARBA" id="ARBA00023015"/>
    </source>
</evidence>
<feature type="compositionally biased region" description="Low complexity" evidence="4">
    <location>
        <begin position="152"/>
        <end position="172"/>
    </location>
</feature>
<reference evidence="7" key="1">
    <citation type="submission" date="2016-10" db="EMBL/GenBank/DDBJ databases">
        <authorList>
            <person name="Varghese N."/>
            <person name="Submissions S."/>
        </authorList>
    </citation>
    <scope>NUCLEOTIDE SEQUENCE [LARGE SCALE GENOMIC DNA]</scope>
    <source>
        <strain evidence="7">CGMCC 1.10118</strain>
    </source>
</reference>
<dbReference type="InterPro" id="IPR036390">
    <property type="entry name" value="WH_DNA-bd_sf"/>
</dbReference>
<dbReference type="SMART" id="SM00418">
    <property type="entry name" value="HTH_ARSR"/>
    <property type="match status" value="1"/>
</dbReference>
<feature type="compositionally biased region" description="Basic and acidic residues" evidence="4">
    <location>
        <begin position="139"/>
        <end position="149"/>
    </location>
</feature>
<dbReference type="InterPro" id="IPR001845">
    <property type="entry name" value="HTH_ArsR_DNA-bd_dom"/>
</dbReference>
<dbReference type="Pfam" id="PF24270">
    <property type="entry name" value="HTH_Cmi2_C"/>
    <property type="match status" value="1"/>
</dbReference>
<keyword evidence="3" id="KW-0804">Transcription</keyword>
<feature type="domain" description="HTH arsR-type" evidence="5">
    <location>
        <begin position="1"/>
        <end position="89"/>
    </location>
</feature>
<dbReference type="CDD" id="cd00090">
    <property type="entry name" value="HTH_ARSR"/>
    <property type="match status" value="1"/>
</dbReference>
<keyword evidence="1" id="KW-0805">Transcription regulation</keyword>
<evidence type="ECO:0000256" key="4">
    <source>
        <dbReference type="SAM" id="MobiDB-lite"/>
    </source>
</evidence>
<dbReference type="AlphaFoldDB" id="A0A1H3GF10"/>
<dbReference type="InterPro" id="IPR056346">
    <property type="entry name" value="HTH_Cmi2_C"/>
</dbReference>
<feature type="region of interest" description="Disordered" evidence="4">
    <location>
        <begin position="108"/>
        <end position="197"/>
    </location>
</feature>
<dbReference type="FunFam" id="1.10.10.10:FF:000591">
    <property type="entry name" value="Archaeal heat shock regulator, ArsR family"/>
    <property type="match status" value="1"/>
</dbReference>
<evidence type="ECO:0000313" key="7">
    <source>
        <dbReference type="Proteomes" id="UP000199170"/>
    </source>
</evidence>
<dbReference type="GO" id="GO:0003677">
    <property type="term" value="F:DNA binding"/>
    <property type="evidence" value="ECO:0007669"/>
    <property type="project" value="UniProtKB-KW"/>
</dbReference>
<dbReference type="Proteomes" id="UP000199170">
    <property type="component" value="Unassembled WGS sequence"/>
</dbReference>
<evidence type="ECO:0000256" key="3">
    <source>
        <dbReference type="ARBA" id="ARBA00023163"/>
    </source>
</evidence>
<dbReference type="InterPro" id="IPR051081">
    <property type="entry name" value="HTH_MetalResp_TranReg"/>
</dbReference>
<dbReference type="PANTHER" id="PTHR33154:SF33">
    <property type="entry name" value="TRANSCRIPTIONAL REPRESSOR SDPR"/>
    <property type="match status" value="1"/>
</dbReference>
<name>A0A1H3GF10_9EURY</name>